<reference evidence="4 5" key="1">
    <citation type="journal article" date="2019" name="Int. J. Syst. Evol. Microbiol.">
        <title>The Global Catalogue of Microorganisms (GCM) 10K type strain sequencing project: providing services to taxonomists for standard genome sequencing and annotation.</title>
        <authorList>
            <consortium name="The Broad Institute Genomics Platform"/>
            <consortium name="The Broad Institute Genome Sequencing Center for Infectious Disease"/>
            <person name="Wu L."/>
            <person name="Ma J."/>
        </authorList>
    </citation>
    <scope>NUCLEOTIDE SEQUENCE [LARGE SCALE GENOMIC DNA]</scope>
    <source>
        <strain evidence="4 5">JCM 15591</strain>
    </source>
</reference>
<dbReference type="RefSeq" id="WP_344067531.1">
    <property type="nucleotide sequence ID" value="NZ_BAAAPN010000058.1"/>
</dbReference>
<feature type="domain" description="Prokaryotic-type class I peptide chain release factors" evidence="3">
    <location>
        <begin position="15"/>
        <end position="139"/>
    </location>
</feature>
<gene>
    <name evidence="4" type="primary">arfB</name>
    <name evidence="4" type="ORF">GCM10009810_29050</name>
</gene>
<keyword evidence="5" id="KW-1185">Reference proteome</keyword>
<dbReference type="EMBL" id="BAAAPN010000058">
    <property type="protein sequence ID" value="GAA1768656.1"/>
    <property type="molecule type" value="Genomic_DNA"/>
</dbReference>
<accession>A0ABN2KX99</accession>
<evidence type="ECO:0000256" key="1">
    <source>
        <dbReference type="ARBA" id="ARBA00010835"/>
    </source>
</evidence>
<protein>
    <submittedName>
        <fullName evidence="4">Alternative ribosome rescue aminoacyl-tRNA hydrolase ArfB</fullName>
    </submittedName>
</protein>
<sequence>MDLLIPPGPGIPHGLTIPGDQLAERFSRAQGPGGQSVNTADSRVELELDLRVCPAFTDAQRVRLLEALDGRLVGDRLVVTASEHRSQRRNRVAARDRMGRLLRAALAPPPPPRRATRPTLAAKRRRLEAKRARSLTKAARARPGATD</sequence>
<dbReference type="InterPro" id="IPR000352">
    <property type="entry name" value="Pep_chain_release_fac_I"/>
</dbReference>
<dbReference type="SUPFAM" id="SSF75620">
    <property type="entry name" value="Release factor"/>
    <property type="match status" value="1"/>
</dbReference>
<evidence type="ECO:0000256" key="2">
    <source>
        <dbReference type="SAM" id="MobiDB-lite"/>
    </source>
</evidence>
<dbReference type="InterPro" id="IPR045853">
    <property type="entry name" value="Pep_chain_release_fac_I_sf"/>
</dbReference>
<dbReference type="PANTHER" id="PTHR47814:SF1">
    <property type="entry name" value="PEPTIDYL-TRNA HYDROLASE ARFB"/>
    <property type="match status" value="1"/>
</dbReference>
<proteinExistence type="inferred from homology"/>
<organism evidence="4 5">
    <name type="scientific">Nostocoides vanveenii</name>
    <dbReference type="NCBI Taxonomy" id="330835"/>
    <lineage>
        <taxon>Bacteria</taxon>
        <taxon>Bacillati</taxon>
        <taxon>Actinomycetota</taxon>
        <taxon>Actinomycetes</taxon>
        <taxon>Micrococcales</taxon>
        <taxon>Intrasporangiaceae</taxon>
        <taxon>Nostocoides</taxon>
    </lineage>
</organism>
<evidence type="ECO:0000313" key="5">
    <source>
        <dbReference type="Proteomes" id="UP001501475"/>
    </source>
</evidence>
<dbReference type="GO" id="GO:0016787">
    <property type="term" value="F:hydrolase activity"/>
    <property type="evidence" value="ECO:0007669"/>
    <property type="project" value="UniProtKB-KW"/>
</dbReference>
<feature type="region of interest" description="Disordered" evidence="2">
    <location>
        <begin position="102"/>
        <end position="147"/>
    </location>
</feature>
<keyword evidence="4" id="KW-0378">Hydrolase</keyword>
<dbReference type="Pfam" id="PF00472">
    <property type="entry name" value="RF-1"/>
    <property type="match status" value="1"/>
</dbReference>
<feature type="compositionally biased region" description="Basic residues" evidence="2">
    <location>
        <begin position="122"/>
        <end position="134"/>
    </location>
</feature>
<dbReference type="Gene3D" id="3.30.160.20">
    <property type="match status" value="1"/>
</dbReference>
<evidence type="ECO:0000259" key="3">
    <source>
        <dbReference type="Pfam" id="PF00472"/>
    </source>
</evidence>
<dbReference type="Proteomes" id="UP001501475">
    <property type="component" value="Unassembled WGS sequence"/>
</dbReference>
<dbReference type="NCBIfam" id="NF006718">
    <property type="entry name" value="PRK09256.1"/>
    <property type="match status" value="1"/>
</dbReference>
<dbReference type="PANTHER" id="PTHR47814">
    <property type="entry name" value="PEPTIDYL-TRNA HYDROLASE ARFB"/>
    <property type="match status" value="1"/>
</dbReference>
<name>A0ABN2KX99_9MICO</name>
<comment type="similarity">
    <text evidence="1">Belongs to the prokaryotic/mitochondrial release factor family.</text>
</comment>
<evidence type="ECO:0000313" key="4">
    <source>
        <dbReference type="EMBL" id="GAA1768656.1"/>
    </source>
</evidence>
<comment type="caution">
    <text evidence="4">The sequence shown here is derived from an EMBL/GenBank/DDBJ whole genome shotgun (WGS) entry which is preliminary data.</text>
</comment>